<keyword evidence="2 9" id="KW-0479">Metal-binding</keyword>
<dbReference type="InterPro" id="IPR015955">
    <property type="entry name" value="Lactate_DH/Glyco_Ohase_4_C"/>
</dbReference>
<evidence type="ECO:0000256" key="10">
    <source>
        <dbReference type="PIRSR" id="PIRSR601088-4"/>
    </source>
</evidence>
<dbReference type="PROSITE" id="PS01324">
    <property type="entry name" value="GLYCOSYL_HYDROL_F4"/>
    <property type="match status" value="1"/>
</dbReference>
<dbReference type="Gene3D" id="3.40.50.720">
    <property type="entry name" value="NAD(P)-binding Rossmann-like Domain"/>
    <property type="match status" value="1"/>
</dbReference>
<keyword evidence="9" id="KW-0533">Nickel</keyword>
<sequence length="474" mass="49701">MPPPPSAYAARPGVVTCYRHEGGDAMRLVVLGGGGFRVPLVHGALLGDRSSRRVTEVVLHDTDAGRLAVMAHVLDAAGAGHEDAPAVSVTTDLDRALEGADFVFSAIRVGGLVGRTVDERLPLGLGLLGQETTGAGGVGYGLRSVPAALHIARRVQELAPDAWVINFTNPAGLVTQAMQSVLGDRVVGICDSPLGLARRAAGALGHDLADLEIDYAGLNHLGWLSGLRAGGRDLLPDLLADTAALASIEEGHLFGTDWLQSLGVLPNEYLYYYYFTRDAIAQITSSASTRGEFLLTQQSSFYAAVESSPENAFERWDAVRRERNATYMQETRESADGGSAERAQADVEGGGYEGVALALMAAIARDDPARLILNVRGGGAIPGLPADAVVEVPCRVDASGPTPLPVSPLTGSALGLAQQVKAVDELVIRAVGEGSRSLAAQAIALHPLVDSVTVARELLAGYQRALPEHYALFR</sequence>
<dbReference type="Pfam" id="PF02056">
    <property type="entry name" value="Glyco_hydro_4"/>
    <property type="match status" value="1"/>
</dbReference>
<gene>
    <name evidence="13" type="ORF">FHX52_3779</name>
</gene>
<keyword evidence="3 11" id="KW-0378">Hydrolase</keyword>
<dbReference type="GO" id="GO:0005975">
    <property type="term" value="P:carbohydrate metabolic process"/>
    <property type="evidence" value="ECO:0007669"/>
    <property type="project" value="InterPro"/>
</dbReference>
<protein>
    <submittedName>
        <fullName evidence="13">6-phospho-beta-glucosidase</fullName>
    </submittedName>
</protein>
<feature type="active site" description="Proton donor" evidence="7">
    <location>
        <position position="191"/>
    </location>
</feature>
<comment type="similarity">
    <text evidence="1 11">Belongs to the glycosyl hydrolase 4 family.</text>
</comment>
<feature type="binding site" evidence="9">
    <location>
        <position position="220"/>
    </location>
    <ligand>
        <name>Mn(2+)</name>
        <dbReference type="ChEBI" id="CHEBI:29035"/>
    </ligand>
</feature>
<organism evidence="13 14">
    <name type="scientific">Humibacillus xanthopallidus</name>
    <dbReference type="NCBI Taxonomy" id="412689"/>
    <lineage>
        <taxon>Bacteria</taxon>
        <taxon>Bacillati</taxon>
        <taxon>Actinomycetota</taxon>
        <taxon>Actinomycetes</taxon>
        <taxon>Micrococcales</taxon>
        <taxon>Intrasporangiaceae</taxon>
        <taxon>Humibacillus</taxon>
    </lineage>
</organism>
<feature type="site" description="Increases basicity of active site Tyr" evidence="10">
    <location>
        <position position="131"/>
    </location>
</feature>
<evidence type="ECO:0000256" key="6">
    <source>
        <dbReference type="ARBA" id="ARBA00023295"/>
    </source>
</evidence>
<evidence type="ECO:0000256" key="3">
    <source>
        <dbReference type="ARBA" id="ARBA00022801"/>
    </source>
</evidence>
<evidence type="ECO:0000259" key="12">
    <source>
        <dbReference type="Pfam" id="PF11975"/>
    </source>
</evidence>
<feature type="active site" description="Proton acceptor" evidence="7">
    <location>
        <position position="269"/>
    </location>
</feature>
<dbReference type="Proteomes" id="UP000320085">
    <property type="component" value="Unassembled WGS sequence"/>
</dbReference>
<dbReference type="GO" id="GO:0004553">
    <property type="term" value="F:hydrolase activity, hydrolyzing O-glycosyl compounds"/>
    <property type="evidence" value="ECO:0007669"/>
    <property type="project" value="InterPro"/>
</dbReference>
<dbReference type="SUPFAM" id="SSF51735">
    <property type="entry name" value="NAD(P)-binding Rossmann-fold domains"/>
    <property type="match status" value="1"/>
</dbReference>
<evidence type="ECO:0000256" key="7">
    <source>
        <dbReference type="PIRSR" id="PIRSR601088-1"/>
    </source>
</evidence>
<dbReference type="InterPro" id="IPR036291">
    <property type="entry name" value="NAD(P)-bd_dom_sf"/>
</dbReference>
<evidence type="ECO:0000313" key="13">
    <source>
        <dbReference type="EMBL" id="TQN44563.1"/>
    </source>
</evidence>
<dbReference type="Pfam" id="PF11975">
    <property type="entry name" value="Glyco_hydro_4C"/>
    <property type="match status" value="1"/>
</dbReference>
<dbReference type="CDD" id="cd05296">
    <property type="entry name" value="GH4_P_beta_glucosidase"/>
    <property type="match status" value="1"/>
</dbReference>
<dbReference type="GO" id="GO:0016616">
    <property type="term" value="F:oxidoreductase activity, acting on the CH-OH group of donors, NAD or NADP as acceptor"/>
    <property type="evidence" value="ECO:0007669"/>
    <property type="project" value="InterPro"/>
</dbReference>
<feature type="domain" description="Glycosyl hydrolase family 4 C-terminal" evidence="12">
    <location>
        <begin position="215"/>
        <end position="449"/>
    </location>
</feature>
<evidence type="ECO:0000256" key="9">
    <source>
        <dbReference type="PIRSR" id="PIRSR601088-3"/>
    </source>
</evidence>
<dbReference type="InterPro" id="IPR001088">
    <property type="entry name" value="Glyco_hydro_4"/>
</dbReference>
<dbReference type="GO" id="GO:0046872">
    <property type="term" value="F:metal ion binding"/>
    <property type="evidence" value="ECO:0007669"/>
    <property type="project" value="UniProtKB-KW"/>
</dbReference>
<dbReference type="InterPro" id="IPR019802">
    <property type="entry name" value="GlycHydrolase_4_CS"/>
</dbReference>
<evidence type="ECO:0000256" key="1">
    <source>
        <dbReference type="ARBA" id="ARBA00010141"/>
    </source>
</evidence>
<keyword evidence="6 11" id="KW-0326">Glycosidase</keyword>
<keyword evidence="5 9" id="KW-0464">Manganese</keyword>
<dbReference type="Gene3D" id="3.90.110.10">
    <property type="entry name" value="Lactate dehydrogenase/glycoside hydrolase, family 4, C-terminal"/>
    <property type="match status" value="1"/>
</dbReference>
<dbReference type="PANTHER" id="PTHR32092">
    <property type="entry name" value="6-PHOSPHO-BETA-GLUCOSIDASE-RELATED"/>
    <property type="match status" value="1"/>
</dbReference>
<keyword evidence="4 11" id="KW-0520">NAD</keyword>
<name>A0A543PKH1_9MICO</name>
<evidence type="ECO:0000256" key="11">
    <source>
        <dbReference type="RuleBase" id="RU361152"/>
    </source>
</evidence>
<dbReference type="PANTHER" id="PTHR32092:SF5">
    <property type="entry name" value="6-PHOSPHO-BETA-GLUCOSIDASE"/>
    <property type="match status" value="1"/>
</dbReference>
<dbReference type="PRINTS" id="PR00732">
    <property type="entry name" value="GLHYDRLASE4"/>
</dbReference>
<reference evidence="13 14" key="1">
    <citation type="submission" date="2019-06" db="EMBL/GenBank/DDBJ databases">
        <title>Sequencing the genomes of 1000 actinobacteria strains.</title>
        <authorList>
            <person name="Klenk H.-P."/>
        </authorList>
    </citation>
    <scope>NUCLEOTIDE SEQUENCE [LARGE SCALE GENOMIC DNA]</scope>
    <source>
        <strain evidence="13 14">DSM 21776</strain>
    </source>
</reference>
<accession>A0A543PKH1</accession>
<feature type="binding site" evidence="8">
    <location>
        <position position="115"/>
    </location>
    <ligand>
        <name>substrate</name>
    </ligand>
</feature>
<evidence type="ECO:0000256" key="5">
    <source>
        <dbReference type="ARBA" id="ARBA00023211"/>
    </source>
</evidence>
<feature type="binding site" evidence="8">
    <location>
        <position position="169"/>
    </location>
    <ligand>
        <name>substrate</name>
    </ligand>
</feature>
<dbReference type="InterPro" id="IPR022616">
    <property type="entry name" value="Glyco_hydro_4_C"/>
</dbReference>
<keyword evidence="9" id="KW-0408">Iron</keyword>
<comment type="cofactor">
    <cofactor evidence="11">
        <name>NAD(+)</name>
        <dbReference type="ChEBI" id="CHEBI:57540"/>
    </cofactor>
    <text evidence="11">Binds 1 NAD(+) per subunit.</text>
</comment>
<proteinExistence type="inferred from homology"/>
<comment type="caution">
    <text evidence="13">The sequence shown here is derived from an EMBL/GenBank/DDBJ whole genome shotgun (WGS) entry which is preliminary data.</text>
</comment>
<feature type="binding site" evidence="9">
    <location>
        <position position="190"/>
    </location>
    <ligand>
        <name>Mn(2+)</name>
        <dbReference type="ChEBI" id="CHEBI:29035"/>
    </ligand>
</feature>
<dbReference type="AlphaFoldDB" id="A0A543PKH1"/>
<evidence type="ECO:0000256" key="4">
    <source>
        <dbReference type="ARBA" id="ARBA00023027"/>
    </source>
</evidence>
<dbReference type="SUPFAM" id="SSF56327">
    <property type="entry name" value="LDH C-terminal domain-like"/>
    <property type="match status" value="1"/>
</dbReference>
<evidence type="ECO:0000313" key="14">
    <source>
        <dbReference type="Proteomes" id="UP000320085"/>
    </source>
</evidence>
<evidence type="ECO:0000256" key="8">
    <source>
        <dbReference type="PIRSR" id="PIRSR601088-2"/>
    </source>
</evidence>
<keyword evidence="9" id="KW-0170">Cobalt</keyword>
<evidence type="ECO:0000256" key="2">
    <source>
        <dbReference type="ARBA" id="ARBA00022723"/>
    </source>
</evidence>
<dbReference type="EMBL" id="VFQF01000003">
    <property type="protein sequence ID" value="TQN44563.1"/>
    <property type="molecule type" value="Genomic_DNA"/>
</dbReference>